<evidence type="ECO:0000259" key="14">
    <source>
        <dbReference type="Pfam" id="PF04811"/>
    </source>
</evidence>
<dbReference type="SUPFAM" id="SSF82754">
    <property type="entry name" value="C-terminal, gelsolin-like domain of Sec23/24"/>
    <property type="match status" value="1"/>
</dbReference>
<dbReference type="PANTHER" id="PTHR11141">
    <property type="entry name" value="PROTEIN TRANSPORT PROTEIN SEC23"/>
    <property type="match status" value="1"/>
</dbReference>
<evidence type="ECO:0000256" key="6">
    <source>
        <dbReference type="ARBA" id="ARBA00022824"/>
    </source>
</evidence>
<dbReference type="Pfam" id="PF04811">
    <property type="entry name" value="Sec23_trunk"/>
    <property type="match status" value="1"/>
</dbReference>
<dbReference type="FunCoup" id="L2GQX8">
    <property type="interactions" value="135"/>
</dbReference>
<dbReference type="GO" id="GO:0008270">
    <property type="term" value="F:zinc ion binding"/>
    <property type="evidence" value="ECO:0007669"/>
    <property type="project" value="InterPro"/>
</dbReference>
<name>L2GQX8_VITCO</name>
<dbReference type="SUPFAM" id="SSF81811">
    <property type="entry name" value="Helical domain of Sec23/24"/>
    <property type="match status" value="1"/>
</dbReference>
<evidence type="ECO:0000256" key="1">
    <source>
        <dbReference type="ARBA" id="ARBA00004299"/>
    </source>
</evidence>
<gene>
    <name evidence="17" type="ORF">VICG_00235</name>
</gene>
<feature type="domain" description="Sec23/Sec24 trunk" evidence="14">
    <location>
        <begin position="119"/>
        <end position="358"/>
    </location>
</feature>
<sequence length="693" mass="78870">MEKTIKTIEQIDGIRLTWNIWPVLPTKTDLIPIACLYNVHQPCLSLPCEPIPCQGCQSILCQQSVIDFGSKTWACVFCNARNMLPPHARDITPENMLPELIEGNSTVEYILSKSTSFSPVFILLIDICTYDQERHELMKRGLIHTIKSIPDDAMVCLVFFGTNITLISFAEEDMKSVYQFSGRNMYTKEMLGKFNIGDVRNFLVKKEDKVEQILEAIDNLETDPFSVLHGYRPLRCTGSAFSLAMSLIDGAHFSEASVKYMIFTQGPCTYGPGKIALLEISGSTYEKLDLEESAAYFRNLADKLNASGHSVDIIAETIADIGIEQIKPLVTLTGGCLIMAQDFDEEIKMKSLSKMFEREEDGFLRVGFNVKIQVKTSHNLAVKGILGEGKSYGAGWKVGCVYPKTNITILLENTTTSRPEEFGYVQVITQYQRSDRKIVTRATSFSRMFTNDKSRICAGFDQEAACVFQARAFLMRNFQNVYDFENAIDKTLIRFMKKYGSYLKDNPSSVSLPDSMSYYPNFMFFFRRSLLVQKDGISKDESAYFRVLLFKLITEDAIKLIKPSLISFHYQGDIMPVELDTSSLNPECILVLDSFHNVLLWKGKYVADWVKEGLDQKPEFSFFKEIIEEAKQYSLSLLDRIPVSQYKETNEGKSQERILLHYVNPSQPGLLNTEKIDYGKFYDTLCRFIVRSE</sequence>
<evidence type="ECO:0000259" key="15">
    <source>
        <dbReference type="Pfam" id="PF04815"/>
    </source>
</evidence>
<dbReference type="GO" id="GO:0005789">
    <property type="term" value="C:endoplasmic reticulum membrane"/>
    <property type="evidence" value="ECO:0007669"/>
    <property type="project" value="UniProtKB-SubCell"/>
</dbReference>
<keyword evidence="12" id="KW-0333">Golgi apparatus</keyword>
<dbReference type="STRING" id="993615.L2GQX8"/>
<dbReference type="EMBL" id="JH370130">
    <property type="protein sequence ID" value="ELA42920.1"/>
    <property type="molecule type" value="Genomic_DNA"/>
</dbReference>
<evidence type="ECO:0000256" key="2">
    <source>
        <dbReference type="ARBA" id="ARBA00004397"/>
    </source>
</evidence>
<proteinExistence type="inferred from homology"/>
<dbReference type="SUPFAM" id="SSF82919">
    <property type="entry name" value="Zn-finger domain of Sec23/24"/>
    <property type="match status" value="1"/>
</dbReference>
<keyword evidence="8 12" id="KW-0931">ER-Golgi transport</keyword>
<dbReference type="PANTHER" id="PTHR11141:SF0">
    <property type="entry name" value="PROTEIN TRANSPORT PROTEIN SEC23"/>
    <property type="match status" value="1"/>
</dbReference>
<evidence type="ECO:0000256" key="11">
    <source>
        <dbReference type="ARBA" id="ARBA00023329"/>
    </source>
</evidence>
<dbReference type="Proteomes" id="UP000011082">
    <property type="component" value="Unassembled WGS sequence"/>
</dbReference>
<dbReference type="HOGENOM" id="CLU_008658_3_0_1"/>
<dbReference type="InterPro" id="IPR037364">
    <property type="entry name" value="Sec23"/>
</dbReference>
<feature type="domain" description="Sec23/Sec24 beta-sandwich" evidence="16">
    <location>
        <begin position="367"/>
        <end position="450"/>
    </location>
</feature>
<dbReference type="InterPro" id="IPR036180">
    <property type="entry name" value="Gelsolin-like_dom_sf"/>
</dbReference>
<dbReference type="Gene3D" id="1.20.120.730">
    <property type="entry name" value="Sec23/Sec24 helical domain"/>
    <property type="match status" value="1"/>
</dbReference>
<dbReference type="Gene3D" id="3.40.20.10">
    <property type="entry name" value="Severin"/>
    <property type="match status" value="1"/>
</dbReference>
<comment type="similarity">
    <text evidence="3 12">Belongs to the SEC23/SEC24 family. SEC23 subfamily.</text>
</comment>
<dbReference type="GO" id="GO:0006886">
    <property type="term" value="P:intracellular protein transport"/>
    <property type="evidence" value="ECO:0007669"/>
    <property type="project" value="InterPro"/>
</dbReference>
<keyword evidence="18" id="KW-1185">Reference proteome</keyword>
<dbReference type="InterPro" id="IPR036465">
    <property type="entry name" value="vWFA_dom_sf"/>
</dbReference>
<dbReference type="Gene3D" id="3.40.50.410">
    <property type="entry name" value="von Willebrand factor, type A domain"/>
    <property type="match status" value="1"/>
</dbReference>
<dbReference type="AlphaFoldDB" id="L2GQX8"/>
<protein>
    <recommendedName>
        <fullName evidence="12">Protein transport protein SEC23</fullName>
    </recommendedName>
</protein>
<dbReference type="GeneID" id="19880953"/>
<dbReference type="InterPro" id="IPR036174">
    <property type="entry name" value="Znf_Sec23_Sec24_sf"/>
</dbReference>
<keyword evidence="6 12" id="KW-0256">Endoplasmic reticulum</keyword>
<dbReference type="InterPro" id="IPR012990">
    <property type="entry name" value="Beta-sandwich_Sec23_24"/>
</dbReference>
<evidence type="ECO:0000256" key="10">
    <source>
        <dbReference type="ARBA" id="ARBA00023136"/>
    </source>
</evidence>
<dbReference type="Pfam" id="PF04815">
    <property type="entry name" value="Sec23_helical"/>
    <property type="match status" value="1"/>
</dbReference>
<dbReference type="GO" id="GO:0030127">
    <property type="term" value="C:COPII vesicle coat"/>
    <property type="evidence" value="ECO:0007669"/>
    <property type="project" value="InterPro"/>
</dbReference>
<evidence type="ECO:0000256" key="12">
    <source>
        <dbReference type="RuleBase" id="RU365030"/>
    </source>
</evidence>
<reference evidence="18" key="1">
    <citation type="submission" date="2011-05" db="EMBL/GenBank/DDBJ databases">
        <title>The genome sequence of Vittaforma corneae strain ATCC 50505.</title>
        <authorList>
            <consortium name="The Broad Institute Genome Sequencing Platform"/>
            <person name="Cuomo C."/>
            <person name="Didier E."/>
            <person name="Bowers L."/>
            <person name="Young S.K."/>
            <person name="Zeng Q."/>
            <person name="Gargeya S."/>
            <person name="Fitzgerald M."/>
            <person name="Haas B."/>
            <person name="Abouelleil A."/>
            <person name="Alvarado L."/>
            <person name="Arachchi H.M."/>
            <person name="Berlin A."/>
            <person name="Chapman S.B."/>
            <person name="Gearin G."/>
            <person name="Goldberg J."/>
            <person name="Griggs A."/>
            <person name="Gujja S."/>
            <person name="Hansen M."/>
            <person name="Heiman D."/>
            <person name="Howarth C."/>
            <person name="Larimer J."/>
            <person name="Lui A."/>
            <person name="MacDonald P.J.P."/>
            <person name="McCowen C."/>
            <person name="Montmayeur A."/>
            <person name="Murphy C."/>
            <person name="Neiman D."/>
            <person name="Pearson M."/>
            <person name="Priest M."/>
            <person name="Roberts A."/>
            <person name="Saif S."/>
            <person name="Shea T."/>
            <person name="Sisk P."/>
            <person name="Stolte C."/>
            <person name="Sykes S."/>
            <person name="Wortman J."/>
            <person name="Nusbaum C."/>
            <person name="Birren B."/>
        </authorList>
    </citation>
    <scope>NUCLEOTIDE SEQUENCE [LARGE SCALE GENOMIC DNA]</scope>
    <source>
        <strain evidence="18">ATCC 50505</strain>
    </source>
</reference>
<comment type="function">
    <text evidence="12">Component of the coat protein complex II (COPII) which promotes the formation of transport vesicles from the endoplasmic reticulum (ER). The coat has two main functions, the physical deformation of the endoplasmic reticulum membrane into vesicles and the selection of cargo molecules.</text>
</comment>
<feature type="domain" description="Zinc finger Sec23/Sec24-type" evidence="13">
    <location>
        <begin position="50"/>
        <end position="87"/>
    </location>
</feature>
<dbReference type="Pfam" id="PF04810">
    <property type="entry name" value="zf-Sec23_Sec24"/>
    <property type="match status" value="1"/>
</dbReference>
<dbReference type="OrthoDB" id="10256289at2759"/>
<dbReference type="SUPFAM" id="SSF81995">
    <property type="entry name" value="beta-sandwich domain of Sec23/24"/>
    <property type="match status" value="1"/>
</dbReference>
<evidence type="ECO:0000256" key="3">
    <source>
        <dbReference type="ARBA" id="ARBA00009210"/>
    </source>
</evidence>
<dbReference type="Gene3D" id="2.30.30.380">
    <property type="entry name" value="Zn-finger domain of Sec23/24"/>
    <property type="match status" value="1"/>
</dbReference>
<evidence type="ECO:0000313" key="17">
    <source>
        <dbReference type="EMBL" id="ELA42920.1"/>
    </source>
</evidence>
<keyword evidence="9 12" id="KW-0653">Protein transport</keyword>
<dbReference type="RefSeq" id="XP_007603688.1">
    <property type="nucleotide sequence ID" value="XM_007603626.1"/>
</dbReference>
<dbReference type="SUPFAM" id="SSF53300">
    <property type="entry name" value="vWA-like"/>
    <property type="match status" value="1"/>
</dbReference>
<dbReference type="InterPro" id="IPR006900">
    <property type="entry name" value="Sec23/24_helical_dom"/>
</dbReference>
<evidence type="ECO:0000259" key="13">
    <source>
        <dbReference type="Pfam" id="PF04810"/>
    </source>
</evidence>
<evidence type="ECO:0000256" key="8">
    <source>
        <dbReference type="ARBA" id="ARBA00022892"/>
    </source>
</evidence>
<accession>L2GQX8</accession>
<keyword evidence="10 12" id="KW-0472">Membrane</keyword>
<dbReference type="Pfam" id="PF08033">
    <property type="entry name" value="Sec23_BS"/>
    <property type="match status" value="1"/>
</dbReference>
<dbReference type="GO" id="GO:0005096">
    <property type="term" value="F:GTPase activator activity"/>
    <property type="evidence" value="ECO:0007669"/>
    <property type="project" value="TreeGrafter"/>
</dbReference>
<evidence type="ECO:0000256" key="7">
    <source>
        <dbReference type="ARBA" id="ARBA00022833"/>
    </source>
</evidence>
<dbReference type="GO" id="GO:0000139">
    <property type="term" value="C:Golgi membrane"/>
    <property type="evidence" value="ECO:0007669"/>
    <property type="project" value="UniProtKB-SubCell"/>
</dbReference>
<dbReference type="InterPro" id="IPR036175">
    <property type="entry name" value="Sec23/24_helical_dom_sf"/>
</dbReference>
<evidence type="ECO:0000259" key="16">
    <source>
        <dbReference type="Pfam" id="PF08033"/>
    </source>
</evidence>
<dbReference type="InterPro" id="IPR006895">
    <property type="entry name" value="Znf_Sec23_Sec24"/>
</dbReference>
<evidence type="ECO:0000256" key="9">
    <source>
        <dbReference type="ARBA" id="ARBA00022927"/>
    </source>
</evidence>
<evidence type="ECO:0000313" key="18">
    <source>
        <dbReference type="Proteomes" id="UP000011082"/>
    </source>
</evidence>
<feature type="domain" description="Sec23/Sec24 helical" evidence="15">
    <location>
        <begin position="461"/>
        <end position="557"/>
    </location>
</feature>
<keyword evidence="7 12" id="KW-0862">Zinc</keyword>
<keyword evidence="11 12" id="KW-0968">Cytoplasmic vesicle</keyword>
<dbReference type="InterPro" id="IPR029006">
    <property type="entry name" value="ADF-H/Gelsolin-like_dom_sf"/>
</dbReference>
<evidence type="ECO:0000256" key="4">
    <source>
        <dbReference type="ARBA" id="ARBA00022448"/>
    </source>
</evidence>
<keyword evidence="4 12" id="KW-0813">Transport</keyword>
<dbReference type="InterPro" id="IPR006896">
    <property type="entry name" value="Sec23/24_trunk_dom"/>
</dbReference>
<dbReference type="OMA" id="LFHGERE"/>
<keyword evidence="5 12" id="KW-0479">Metal-binding</keyword>
<keyword evidence="12" id="KW-0963">Cytoplasm</keyword>
<dbReference type="GO" id="GO:0070971">
    <property type="term" value="C:endoplasmic reticulum exit site"/>
    <property type="evidence" value="ECO:0007669"/>
    <property type="project" value="TreeGrafter"/>
</dbReference>
<organism evidence="17 18">
    <name type="scientific">Vittaforma corneae (strain ATCC 50505)</name>
    <name type="common">Microsporidian parasite</name>
    <name type="synonym">Nosema corneum</name>
    <dbReference type="NCBI Taxonomy" id="993615"/>
    <lineage>
        <taxon>Eukaryota</taxon>
        <taxon>Fungi</taxon>
        <taxon>Fungi incertae sedis</taxon>
        <taxon>Microsporidia</taxon>
        <taxon>Nosematidae</taxon>
        <taxon>Vittaforma</taxon>
    </lineage>
</organism>
<comment type="subcellular location">
    <subcellularLocation>
        <location evidence="12">Cytoplasm</location>
    </subcellularLocation>
    <subcellularLocation>
        <location evidence="1 12">Cytoplasmic vesicle</location>
        <location evidence="1 12">COPII-coated vesicle membrane</location>
        <topology evidence="1 12">Peripheral membrane protein</topology>
        <orientation evidence="1 12">Cytoplasmic side</orientation>
    </subcellularLocation>
    <subcellularLocation>
        <location evidence="2 12">Endoplasmic reticulum membrane</location>
        <topology evidence="2 12">Peripheral membrane protein</topology>
        <orientation evidence="2 12">Cytoplasmic side</orientation>
    </subcellularLocation>
    <subcellularLocation>
        <location evidence="12">Golgi apparatus membrane</location>
        <topology evidence="12">Peripheral membrane protein</topology>
        <orientation evidence="12">Cytoplasmic side</orientation>
    </subcellularLocation>
</comment>
<dbReference type="GO" id="GO:0090110">
    <property type="term" value="P:COPII-coated vesicle cargo loading"/>
    <property type="evidence" value="ECO:0007669"/>
    <property type="project" value="TreeGrafter"/>
</dbReference>
<dbReference type="VEuPathDB" id="MicrosporidiaDB:VICG_00235"/>
<dbReference type="InParanoid" id="L2GQX8"/>
<dbReference type="Gene3D" id="2.60.40.1670">
    <property type="entry name" value="beta-sandwich domain of Sec23/24"/>
    <property type="match status" value="1"/>
</dbReference>
<evidence type="ECO:0000256" key="5">
    <source>
        <dbReference type="ARBA" id="ARBA00022723"/>
    </source>
</evidence>